<comment type="caution">
    <text evidence="3">The sequence shown here is derived from an EMBL/GenBank/DDBJ whole genome shotgun (WGS) entry which is preliminary data.</text>
</comment>
<dbReference type="STRING" id="1658765.Msub_10187"/>
<evidence type="ECO:0000313" key="3">
    <source>
        <dbReference type="EMBL" id="KMQ74016.1"/>
    </source>
</evidence>
<evidence type="ECO:0000256" key="2">
    <source>
        <dbReference type="SAM" id="Phobius"/>
    </source>
</evidence>
<dbReference type="PATRIC" id="fig|1658765.3.peg.181"/>
<accession>A0A0J7J7X4</accession>
<sequence>MGLLEFDYEAAKFWMGFIQLAGLVALFVYTHITNKSKANASAINTVRGDLEQQYDHLEERVSRTERRQDVFESKLDGAPTHQDLSRVYERLNDVAEDLSGVSGQMRALSHQLSMVNQYLLNQKGGQGQ</sequence>
<dbReference type="RefSeq" id="WP_048494284.1">
    <property type="nucleotide sequence ID" value="NZ_LFBU01000001.1"/>
</dbReference>
<dbReference type="AlphaFoldDB" id="A0A0J7J7X4"/>
<protein>
    <recommendedName>
        <fullName evidence="5">DUF2730 family protein</fullName>
    </recommendedName>
</protein>
<dbReference type="Pfam" id="PF10805">
    <property type="entry name" value="DUF2730"/>
    <property type="match status" value="1"/>
</dbReference>
<gene>
    <name evidence="3" type="ORF">Msub_10187</name>
</gene>
<proteinExistence type="predicted"/>
<dbReference type="EMBL" id="LFBU01000001">
    <property type="protein sequence ID" value="KMQ74016.1"/>
    <property type="molecule type" value="Genomic_DNA"/>
</dbReference>
<keyword evidence="4" id="KW-1185">Reference proteome</keyword>
<name>A0A0J7J7X4_9GAMM</name>
<dbReference type="InterPro" id="IPR020269">
    <property type="entry name" value="Phage_Mu_Releasin"/>
</dbReference>
<reference evidence="3 4" key="1">
    <citation type="submission" date="2015-06" db="EMBL/GenBank/DDBJ databases">
        <title>Marinobacter subterrani, a genetically tractable neutrophilic iron-oxidizing strain isolated from the Soudan Iron Mine.</title>
        <authorList>
            <person name="Bonis B.M."/>
            <person name="Gralnick J.A."/>
        </authorList>
    </citation>
    <scope>NUCLEOTIDE SEQUENCE [LARGE SCALE GENOMIC DNA]</scope>
    <source>
        <strain evidence="3 4">JG233</strain>
    </source>
</reference>
<keyword evidence="2" id="KW-0812">Transmembrane</keyword>
<dbReference type="OrthoDB" id="7062487at2"/>
<dbReference type="Proteomes" id="UP000036102">
    <property type="component" value="Unassembled WGS sequence"/>
</dbReference>
<evidence type="ECO:0008006" key="5">
    <source>
        <dbReference type="Google" id="ProtNLM"/>
    </source>
</evidence>
<evidence type="ECO:0000313" key="4">
    <source>
        <dbReference type="Proteomes" id="UP000036102"/>
    </source>
</evidence>
<evidence type="ECO:0000256" key="1">
    <source>
        <dbReference type="SAM" id="Coils"/>
    </source>
</evidence>
<keyword evidence="1" id="KW-0175">Coiled coil</keyword>
<feature type="transmembrane region" description="Helical" evidence="2">
    <location>
        <begin position="13"/>
        <end position="32"/>
    </location>
</feature>
<keyword evidence="2" id="KW-1133">Transmembrane helix</keyword>
<feature type="coiled-coil region" evidence="1">
    <location>
        <begin position="47"/>
        <end position="74"/>
    </location>
</feature>
<keyword evidence="2" id="KW-0472">Membrane</keyword>
<organism evidence="3 4">
    <name type="scientific">Marinobacter subterrani</name>
    <dbReference type="NCBI Taxonomy" id="1658765"/>
    <lineage>
        <taxon>Bacteria</taxon>
        <taxon>Pseudomonadati</taxon>
        <taxon>Pseudomonadota</taxon>
        <taxon>Gammaproteobacteria</taxon>
        <taxon>Pseudomonadales</taxon>
        <taxon>Marinobacteraceae</taxon>
        <taxon>Marinobacter</taxon>
    </lineage>
</organism>